<evidence type="ECO:0000313" key="2">
    <source>
        <dbReference type="Proteomes" id="UP000324222"/>
    </source>
</evidence>
<keyword evidence="2" id="KW-1185">Reference proteome</keyword>
<accession>A0A5B7G6P6</accession>
<comment type="caution">
    <text evidence="1">The sequence shown here is derived from an EMBL/GenBank/DDBJ whole genome shotgun (WGS) entry which is preliminary data.</text>
</comment>
<gene>
    <name evidence="1" type="ORF">E2C01_047126</name>
</gene>
<dbReference type="EMBL" id="VSRR010011479">
    <property type="protein sequence ID" value="MPC53237.1"/>
    <property type="molecule type" value="Genomic_DNA"/>
</dbReference>
<proteinExistence type="predicted"/>
<reference evidence="1 2" key="1">
    <citation type="submission" date="2019-05" db="EMBL/GenBank/DDBJ databases">
        <title>Another draft genome of Portunus trituberculatus and its Hox gene families provides insights of decapod evolution.</title>
        <authorList>
            <person name="Jeong J.-H."/>
            <person name="Song I."/>
            <person name="Kim S."/>
            <person name="Choi T."/>
            <person name="Kim D."/>
            <person name="Ryu S."/>
            <person name="Kim W."/>
        </authorList>
    </citation>
    <scope>NUCLEOTIDE SEQUENCE [LARGE SCALE GENOMIC DNA]</scope>
    <source>
        <tissue evidence="1">Muscle</tissue>
    </source>
</reference>
<dbReference type="Proteomes" id="UP000324222">
    <property type="component" value="Unassembled WGS sequence"/>
</dbReference>
<dbReference type="AlphaFoldDB" id="A0A5B7G6P6"/>
<sequence length="68" mass="7441">MLFSDGFDNRVSPADRDSWIFIVGASTGWLPLVILPRHLSLFQFGEREEGAVLPLSAKGTGSEVQQPP</sequence>
<organism evidence="1 2">
    <name type="scientific">Portunus trituberculatus</name>
    <name type="common">Swimming crab</name>
    <name type="synonym">Neptunus trituberculatus</name>
    <dbReference type="NCBI Taxonomy" id="210409"/>
    <lineage>
        <taxon>Eukaryota</taxon>
        <taxon>Metazoa</taxon>
        <taxon>Ecdysozoa</taxon>
        <taxon>Arthropoda</taxon>
        <taxon>Crustacea</taxon>
        <taxon>Multicrustacea</taxon>
        <taxon>Malacostraca</taxon>
        <taxon>Eumalacostraca</taxon>
        <taxon>Eucarida</taxon>
        <taxon>Decapoda</taxon>
        <taxon>Pleocyemata</taxon>
        <taxon>Brachyura</taxon>
        <taxon>Eubrachyura</taxon>
        <taxon>Portunoidea</taxon>
        <taxon>Portunidae</taxon>
        <taxon>Portuninae</taxon>
        <taxon>Portunus</taxon>
    </lineage>
</organism>
<evidence type="ECO:0000313" key="1">
    <source>
        <dbReference type="EMBL" id="MPC53237.1"/>
    </source>
</evidence>
<name>A0A5B7G6P6_PORTR</name>
<protein>
    <submittedName>
        <fullName evidence="1">Uncharacterized protein</fullName>
    </submittedName>
</protein>